<name>A0A9P4Q4C3_9PEZI</name>
<organism evidence="1 2">
    <name type="scientific">Polychaeton citri CBS 116435</name>
    <dbReference type="NCBI Taxonomy" id="1314669"/>
    <lineage>
        <taxon>Eukaryota</taxon>
        <taxon>Fungi</taxon>
        <taxon>Dikarya</taxon>
        <taxon>Ascomycota</taxon>
        <taxon>Pezizomycotina</taxon>
        <taxon>Dothideomycetes</taxon>
        <taxon>Dothideomycetidae</taxon>
        <taxon>Capnodiales</taxon>
        <taxon>Capnodiaceae</taxon>
        <taxon>Polychaeton</taxon>
    </lineage>
</organism>
<evidence type="ECO:0008006" key="3">
    <source>
        <dbReference type="Google" id="ProtNLM"/>
    </source>
</evidence>
<reference evidence="1" key="1">
    <citation type="journal article" date="2020" name="Stud. Mycol.">
        <title>101 Dothideomycetes genomes: a test case for predicting lifestyles and emergence of pathogens.</title>
        <authorList>
            <person name="Haridas S."/>
            <person name="Albert R."/>
            <person name="Binder M."/>
            <person name="Bloem J."/>
            <person name="Labutti K."/>
            <person name="Salamov A."/>
            <person name="Andreopoulos B."/>
            <person name="Baker S."/>
            <person name="Barry K."/>
            <person name="Bills G."/>
            <person name="Bluhm B."/>
            <person name="Cannon C."/>
            <person name="Castanera R."/>
            <person name="Culley D."/>
            <person name="Daum C."/>
            <person name="Ezra D."/>
            <person name="Gonzalez J."/>
            <person name="Henrissat B."/>
            <person name="Kuo A."/>
            <person name="Liang C."/>
            <person name="Lipzen A."/>
            <person name="Lutzoni F."/>
            <person name="Magnuson J."/>
            <person name="Mondo S."/>
            <person name="Nolan M."/>
            <person name="Ohm R."/>
            <person name="Pangilinan J."/>
            <person name="Park H.-J."/>
            <person name="Ramirez L."/>
            <person name="Alfaro M."/>
            <person name="Sun H."/>
            <person name="Tritt A."/>
            <person name="Yoshinaga Y."/>
            <person name="Zwiers L.-H."/>
            <person name="Turgeon B."/>
            <person name="Goodwin S."/>
            <person name="Spatafora J."/>
            <person name="Crous P."/>
            <person name="Grigoriev I."/>
        </authorList>
    </citation>
    <scope>NUCLEOTIDE SEQUENCE</scope>
    <source>
        <strain evidence="1">CBS 116435</strain>
    </source>
</reference>
<protein>
    <recommendedName>
        <fullName evidence="3">Nucleotidyltransferase</fullName>
    </recommendedName>
</protein>
<accession>A0A9P4Q4C3</accession>
<comment type="caution">
    <text evidence="1">The sequence shown here is derived from an EMBL/GenBank/DDBJ whole genome shotgun (WGS) entry which is preliminary data.</text>
</comment>
<dbReference type="OrthoDB" id="5421247at2759"/>
<gene>
    <name evidence="1" type="ORF">K431DRAFT_232058</name>
</gene>
<proteinExistence type="predicted"/>
<sequence>MDVSFDELEQVAKEIIAILKNYPRIANEMIVIIGGLAVWKYDRNGRTTKDVDFLVTVPRAPKSVKEELLLIPNSPFKDYARVFMYNLKRGKEVQLDMLPGDQVIPLPPDSLKCISTLLADGLPYIGITDLVVSKFYSCGI</sequence>
<evidence type="ECO:0000313" key="1">
    <source>
        <dbReference type="EMBL" id="KAF2717889.1"/>
    </source>
</evidence>
<dbReference type="AlphaFoldDB" id="A0A9P4Q4C3"/>
<keyword evidence="2" id="KW-1185">Reference proteome</keyword>
<evidence type="ECO:0000313" key="2">
    <source>
        <dbReference type="Proteomes" id="UP000799441"/>
    </source>
</evidence>
<dbReference type="Proteomes" id="UP000799441">
    <property type="component" value="Unassembled WGS sequence"/>
</dbReference>
<dbReference type="EMBL" id="MU003834">
    <property type="protein sequence ID" value="KAF2717889.1"/>
    <property type="molecule type" value="Genomic_DNA"/>
</dbReference>